<dbReference type="InterPro" id="IPR006343">
    <property type="entry name" value="DnaB/C_C"/>
</dbReference>
<name>A0ABY8IZQ3_9BACI</name>
<comment type="similarity">
    <text evidence="1">Belongs to the DnaB/DnaD family.</text>
</comment>
<sequence>MNYLKEINAFYNQLEVNPLSGSANSLWHALLHINNKAGWKKEFTVAASVLCSKAGLSDGTFKRARNELKQKGYIIHKARGSNLSAVYEMISVQTIMDYSAFRNDSPLVKQKKKQKEVVQVVGPNLHSFYEQNIGTVTPFIAEMMKEWCEELSEELVMEALKIAVRQNKLFFQYIDGILRQWKQKGVRKIAEVKEGVESHSKESLRDKNKRIFDKLRDKGDPWITVPRTES</sequence>
<proteinExistence type="inferred from homology"/>
<gene>
    <name evidence="3" type="ORF">P9989_03915</name>
</gene>
<dbReference type="InterPro" id="IPR034829">
    <property type="entry name" value="DnaD-like_sf"/>
</dbReference>
<evidence type="ECO:0000313" key="3">
    <source>
        <dbReference type="EMBL" id="WFT75550.1"/>
    </source>
</evidence>
<reference evidence="3 4" key="1">
    <citation type="submission" date="2023-04" db="EMBL/GenBank/DDBJ databases">
        <title>Genome sequence of Halobacillus naozhouensis KACC 21980.</title>
        <authorList>
            <person name="Kim S."/>
            <person name="Heo J."/>
            <person name="Kwon S.-W."/>
        </authorList>
    </citation>
    <scope>NUCLEOTIDE SEQUENCE [LARGE SCALE GENOMIC DNA]</scope>
    <source>
        <strain evidence="3 4">KCTC 13234</strain>
    </source>
</reference>
<evidence type="ECO:0000313" key="4">
    <source>
        <dbReference type="Proteomes" id="UP001221597"/>
    </source>
</evidence>
<feature type="domain" description="DnaB/C C-terminal" evidence="2">
    <location>
        <begin position="127"/>
        <end position="194"/>
    </location>
</feature>
<organism evidence="3 4">
    <name type="scientific">Halobacillus naozhouensis</name>
    <dbReference type="NCBI Taxonomy" id="554880"/>
    <lineage>
        <taxon>Bacteria</taxon>
        <taxon>Bacillati</taxon>
        <taxon>Bacillota</taxon>
        <taxon>Bacilli</taxon>
        <taxon>Bacillales</taxon>
        <taxon>Bacillaceae</taxon>
        <taxon>Halobacillus</taxon>
    </lineage>
</organism>
<dbReference type="SUPFAM" id="SSF158499">
    <property type="entry name" value="DnaD domain-like"/>
    <property type="match status" value="1"/>
</dbReference>
<dbReference type="InterPro" id="IPR053162">
    <property type="entry name" value="DnaD"/>
</dbReference>
<dbReference type="PANTHER" id="PTHR37293">
    <property type="entry name" value="PHAGE REPLICATION PROTEIN-RELATED"/>
    <property type="match status" value="1"/>
</dbReference>
<dbReference type="NCBIfam" id="TIGR01446">
    <property type="entry name" value="DnaD_dom"/>
    <property type="match status" value="1"/>
</dbReference>
<dbReference type="Gene3D" id="1.10.10.630">
    <property type="entry name" value="DnaD domain-like"/>
    <property type="match status" value="1"/>
</dbReference>
<accession>A0ABY8IZQ3</accession>
<evidence type="ECO:0000256" key="1">
    <source>
        <dbReference type="ARBA" id="ARBA00093462"/>
    </source>
</evidence>
<dbReference type="PANTHER" id="PTHR37293:SF6">
    <property type="entry name" value="DNA REPLICATION PROTEIN DNAD"/>
    <property type="match status" value="1"/>
</dbReference>
<keyword evidence="4" id="KW-1185">Reference proteome</keyword>
<dbReference type="EMBL" id="CP121671">
    <property type="protein sequence ID" value="WFT75550.1"/>
    <property type="molecule type" value="Genomic_DNA"/>
</dbReference>
<protein>
    <submittedName>
        <fullName evidence="3">DnaD domain protein</fullName>
    </submittedName>
</protein>
<dbReference type="Proteomes" id="UP001221597">
    <property type="component" value="Chromosome"/>
</dbReference>
<dbReference type="Pfam" id="PF07261">
    <property type="entry name" value="DnaB_2"/>
    <property type="match status" value="1"/>
</dbReference>
<dbReference type="RefSeq" id="WP_283077516.1">
    <property type="nucleotide sequence ID" value="NZ_CP121671.1"/>
</dbReference>
<evidence type="ECO:0000259" key="2">
    <source>
        <dbReference type="Pfam" id="PF07261"/>
    </source>
</evidence>